<gene>
    <name evidence="2" type="ORF">ESCO_000953</name>
</gene>
<feature type="signal peptide" evidence="1">
    <location>
        <begin position="1"/>
        <end position="24"/>
    </location>
</feature>
<name>A0A0N0RTE7_ESCWE</name>
<feature type="chain" id="PRO_5005857672" evidence="1">
    <location>
        <begin position="25"/>
        <end position="194"/>
    </location>
</feature>
<keyword evidence="3" id="KW-1185">Reference proteome</keyword>
<organism evidence="2 3">
    <name type="scientific">Escovopsis weberi</name>
    <dbReference type="NCBI Taxonomy" id="150374"/>
    <lineage>
        <taxon>Eukaryota</taxon>
        <taxon>Fungi</taxon>
        <taxon>Dikarya</taxon>
        <taxon>Ascomycota</taxon>
        <taxon>Pezizomycotina</taxon>
        <taxon>Sordariomycetes</taxon>
        <taxon>Hypocreomycetidae</taxon>
        <taxon>Hypocreales</taxon>
        <taxon>Hypocreaceae</taxon>
        <taxon>Escovopsis</taxon>
    </lineage>
</organism>
<dbReference type="Proteomes" id="UP000053831">
    <property type="component" value="Unassembled WGS sequence"/>
</dbReference>
<evidence type="ECO:0000313" key="2">
    <source>
        <dbReference type="EMBL" id="KOS19379.1"/>
    </source>
</evidence>
<dbReference type="EMBL" id="LGSR01000020">
    <property type="protein sequence ID" value="KOS19379.1"/>
    <property type="molecule type" value="Genomic_DNA"/>
</dbReference>
<reference evidence="2 3" key="1">
    <citation type="submission" date="2015-07" db="EMBL/GenBank/DDBJ databases">
        <title>The genome of the fungus Escovopsis weberi, a specialized disease agent of ant agriculture.</title>
        <authorList>
            <person name="de Man T.J."/>
            <person name="Stajich J.E."/>
            <person name="Kubicek C.P."/>
            <person name="Chenthamara K."/>
            <person name="Atanasova L."/>
            <person name="Druzhinina I.S."/>
            <person name="Birnbaum S."/>
            <person name="Barribeau S.M."/>
            <person name="Teiling C."/>
            <person name="Suen G."/>
            <person name="Currie C."/>
            <person name="Gerardo N.M."/>
        </authorList>
    </citation>
    <scope>NUCLEOTIDE SEQUENCE [LARGE SCALE GENOMIC DNA]</scope>
</reference>
<evidence type="ECO:0000313" key="3">
    <source>
        <dbReference type="Proteomes" id="UP000053831"/>
    </source>
</evidence>
<sequence>MKGARMQIWGVAATLGALLSVASAMQIVYIDQLRAKAAALQGAPHPEVAAFGNMAQAFILQLEEEPAVTAPPVHVPVPVSVPVSTVTVTVPGPVPAAMTMTMTVTVADGECAGVQPTAPVQEAPRVVTSAVVGYAPPPSQPSGVRVQETAVVTRTVMRITTVTCEEELRAGAATTMSTRTRGAGAAAVTEPCDG</sequence>
<evidence type="ECO:0000256" key="1">
    <source>
        <dbReference type="SAM" id="SignalP"/>
    </source>
</evidence>
<dbReference type="AlphaFoldDB" id="A0A0N0RTE7"/>
<comment type="caution">
    <text evidence="2">The sequence shown here is derived from an EMBL/GenBank/DDBJ whole genome shotgun (WGS) entry which is preliminary data.</text>
</comment>
<accession>A0A0N0RTE7</accession>
<keyword evidence="1" id="KW-0732">Signal</keyword>
<proteinExistence type="predicted"/>
<protein>
    <submittedName>
        <fullName evidence="2">Uncharacterized protein</fullName>
    </submittedName>
</protein>